<dbReference type="FunFam" id="3.80.10.10:FF:000400">
    <property type="entry name" value="Nuclear pore complex protein NUP107"/>
    <property type="match status" value="1"/>
</dbReference>
<proteinExistence type="predicted"/>
<dbReference type="Pfam" id="PF08263">
    <property type="entry name" value="LRRNT_2"/>
    <property type="match status" value="1"/>
</dbReference>
<evidence type="ECO:0000256" key="4">
    <source>
        <dbReference type="ARBA" id="ARBA00022737"/>
    </source>
</evidence>
<accession>A0A8R7PW44</accession>
<reference evidence="8" key="1">
    <citation type="journal article" date="2013" name="Nature">
        <title>Draft genome of the wheat A-genome progenitor Triticum urartu.</title>
        <authorList>
            <person name="Ling H.Q."/>
            <person name="Zhao S."/>
            <person name="Liu D."/>
            <person name="Wang J."/>
            <person name="Sun H."/>
            <person name="Zhang C."/>
            <person name="Fan H."/>
            <person name="Li D."/>
            <person name="Dong L."/>
            <person name="Tao Y."/>
            <person name="Gao C."/>
            <person name="Wu H."/>
            <person name="Li Y."/>
            <person name="Cui Y."/>
            <person name="Guo X."/>
            <person name="Zheng S."/>
            <person name="Wang B."/>
            <person name="Yu K."/>
            <person name="Liang Q."/>
            <person name="Yang W."/>
            <person name="Lou X."/>
            <person name="Chen J."/>
            <person name="Feng M."/>
            <person name="Jian J."/>
            <person name="Zhang X."/>
            <person name="Luo G."/>
            <person name="Jiang Y."/>
            <person name="Liu J."/>
            <person name="Wang Z."/>
            <person name="Sha Y."/>
            <person name="Zhang B."/>
            <person name="Wu H."/>
            <person name="Tang D."/>
            <person name="Shen Q."/>
            <person name="Xue P."/>
            <person name="Zou S."/>
            <person name="Wang X."/>
            <person name="Liu X."/>
            <person name="Wang F."/>
            <person name="Yang Y."/>
            <person name="An X."/>
            <person name="Dong Z."/>
            <person name="Zhang K."/>
            <person name="Zhang X."/>
            <person name="Luo M.C."/>
            <person name="Dvorak J."/>
            <person name="Tong Y."/>
            <person name="Wang J."/>
            <person name="Yang H."/>
            <person name="Li Z."/>
            <person name="Wang D."/>
            <person name="Zhang A."/>
            <person name="Wang J."/>
        </authorList>
    </citation>
    <scope>NUCLEOTIDE SEQUENCE</scope>
    <source>
        <strain evidence="8">cv. G1812</strain>
    </source>
</reference>
<dbReference type="InterPro" id="IPR032675">
    <property type="entry name" value="LRR_dom_sf"/>
</dbReference>
<evidence type="ECO:0000256" key="1">
    <source>
        <dbReference type="ARBA" id="ARBA00004370"/>
    </source>
</evidence>
<dbReference type="Proteomes" id="UP000015106">
    <property type="component" value="Chromosome 3"/>
</dbReference>
<dbReference type="PANTHER" id="PTHR47988">
    <property type="entry name" value="SOMATIC EMBRYOGENESIS RECEPTOR KINASE 1"/>
    <property type="match status" value="1"/>
</dbReference>
<keyword evidence="3" id="KW-0732">Signal</keyword>
<reference evidence="7" key="3">
    <citation type="submission" date="2022-06" db="UniProtKB">
        <authorList>
            <consortium name="EnsemblPlants"/>
        </authorList>
    </citation>
    <scope>IDENTIFICATION</scope>
</reference>
<evidence type="ECO:0000313" key="8">
    <source>
        <dbReference type="Proteomes" id="UP000015106"/>
    </source>
</evidence>
<keyword evidence="4" id="KW-0677">Repeat</keyword>
<evidence type="ECO:0000256" key="2">
    <source>
        <dbReference type="ARBA" id="ARBA00022614"/>
    </source>
</evidence>
<evidence type="ECO:0000256" key="5">
    <source>
        <dbReference type="ARBA" id="ARBA00023136"/>
    </source>
</evidence>
<evidence type="ECO:0000256" key="3">
    <source>
        <dbReference type="ARBA" id="ARBA00022729"/>
    </source>
</evidence>
<dbReference type="SUPFAM" id="SSF52058">
    <property type="entry name" value="L domain-like"/>
    <property type="match status" value="1"/>
</dbReference>
<dbReference type="InterPro" id="IPR001611">
    <property type="entry name" value="Leu-rich_rpt"/>
</dbReference>
<reference evidence="7" key="2">
    <citation type="submission" date="2018-03" db="EMBL/GenBank/DDBJ databases">
        <title>The Triticum urartu genome reveals the dynamic nature of wheat genome evolution.</title>
        <authorList>
            <person name="Ling H."/>
            <person name="Ma B."/>
            <person name="Shi X."/>
            <person name="Liu H."/>
            <person name="Dong L."/>
            <person name="Sun H."/>
            <person name="Cao Y."/>
            <person name="Gao Q."/>
            <person name="Zheng S."/>
            <person name="Li Y."/>
            <person name="Yu Y."/>
            <person name="Du H."/>
            <person name="Qi M."/>
            <person name="Li Y."/>
            <person name="Yu H."/>
            <person name="Cui Y."/>
            <person name="Wang N."/>
            <person name="Chen C."/>
            <person name="Wu H."/>
            <person name="Zhao Y."/>
            <person name="Zhang J."/>
            <person name="Li Y."/>
            <person name="Zhou W."/>
            <person name="Zhang B."/>
            <person name="Hu W."/>
            <person name="Eijk M."/>
            <person name="Tang J."/>
            <person name="Witsenboer H."/>
            <person name="Zhao S."/>
            <person name="Li Z."/>
            <person name="Zhang A."/>
            <person name="Wang D."/>
            <person name="Liang C."/>
        </authorList>
    </citation>
    <scope>NUCLEOTIDE SEQUENCE [LARGE SCALE GENOMIC DNA]</scope>
    <source>
        <strain evidence="7">cv. G1812</strain>
    </source>
</reference>
<evidence type="ECO:0000259" key="6">
    <source>
        <dbReference type="Pfam" id="PF08263"/>
    </source>
</evidence>
<dbReference type="EnsemblPlants" id="TuG1812G0300004490.01.T01">
    <property type="protein sequence ID" value="TuG1812G0300004490.01.T01.cds308080"/>
    <property type="gene ID" value="TuG1812G0300004490.01"/>
</dbReference>
<dbReference type="AlphaFoldDB" id="A0A8R7PW44"/>
<feature type="domain" description="Leucine-rich repeat-containing N-terminal plant-type" evidence="6">
    <location>
        <begin position="58"/>
        <end position="96"/>
    </location>
</feature>
<organism evidence="7 8">
    <name type="scientific">Triticum urartu</name>
    <name type="common">Red wild einkorn</name>
    <name type="synonym">Crithodium urartu</name>
    <dbReference type="NCBI Taxonomy" id="4572"/>
    <lineage>
        <taxon>Eukaryota</taxon>
        <taxon>Viridiplantae</taxon>
        <taxon>Streptophyta</taxon>
        <taxon>Embryophyta</taxon>
        <taxon>Tracheophyta</taxon>
        <taxon>Spermatophyta</taxon>
        <taxon>Magnoliopsida</taxon>
        <taxon>Liliopsida</taxon>
        <taxon>Poales</taxon>
        <taxon>Poaceae</taxon>
        <taxon>BOP clade</taxon>
        <taxon>Pooideae</taxon>
        <taxon>Triticodae</taxon>
        <taxon>Triticeae</taxon>
        <taxon>Triticinae</taxon>
        <taxon>Triticum</taxon>
    </lineage>
</organism>
<dbReference type="InterPro" id="IPR013210">
    <property type="entry name" value="LRR_N_plant-typ"/>
</dbReference>
<dbReference type="Gene3D" id="3.80.10.10">
    <property type="entry name" value="Ribonuclease Inhibitor"/>
    <property type="match status" value="1"/>
</dbReference>
<name>A0A8R7PW44_TRIUA</name>
<comment type="subcellular location">
    <subcellularLocation>
        <location evidence="1">Membrane</location>
    </subcellularLocation>
</comment>
<dbReference type="Gramene" id="TuG1812G0300004490.01.T01">
    <property type="protein sequence ID" value="TuG1812G0300004490.01.T01.cds308080"/>
    <property type="gene ID" value="TuG1812G0300004490.01"/>
</dbReference>
<dbReference type="Pfam" id="PF00560">
    <property type="entry name" value="LRR_1"/>
    <property type="match status" value="1"/>
</dbReference>
<dbReference type="GO" id="GO:0016020">
    <property type="term" value="C:membrane"/>
    <property type="evidence" value="ECO:0007669"/>
    <property type="project" value="UniProtKB-SubCell"/>
</dbReference>
<keyword evidence="2" id="KW-0433">Leucine-rich repeat</keyword>
<evidence type="ECO:0000313" key="7">
    <source>
        <dbReference type="EnsemblPlants" id="TuG1812G0300004490.01.T01.cds308080"/>
    </source>
</evidence>
<keyword evidence="5" id="KW-0472">Membrane</keyword>
<keyword evidence="8" id="KW-1185">Reference proteome</keyword>
<protein>
    <recommendedName>
        <fullName evidence="6">Leucine-rich repeat-containing N-terminal plant-type domain-containing protein</fullName>
    </recommendedName>
</protein>
<sequence>MDGWPASFRVFISSAAVKHNSYQAIMKHLHSVCFLLLPYTCLLLCAEITPVKADTRREAEALVNWKASLADADESLGPWSMANSTSLCRWTHITCDTAGHIIELNLDRASLNGTLDKLDFSVFPHLRRLLLSYNDLYSTIPAGIGNLTSLVELDISWNQYLRGNIPRSIGQLKHLAVLRMPGFEAQRRAA</sequence>